<feature type="transmembrane region" description="Helical" evidence="5">
    <location>
        <begin position="580"/>
        <end position="596"/>
    </location>
</feature>
<feature type="domain" description="MYND-type" evidence="6">
    <location>
        <begin position="12"/>
        <end position="50"/>
    </location>
</feature>
<dbReference type="InterPro" id="IPR002893">
    <property type="entry name" value="Znf_MYND"/>
</dbReference>
<evidence type="ECO:0000256" key="5">
    <source>
        <dbReference type="SAM" id="Phobius"/>
    </source>
</evidence>
<dbReference type="Proteomes" id="UP001530400">
    <property type="component" value="Unassembled WGS sequence"/>
</dbReference>
<reference evidence="7 8" key="1">
    <citation type="submission" date="2024-10" db="EMBL/GenBank/DDBJ databases">
        <title>Updated reference genomes for cyclostephanoid diatoms.</title>
        <authorList>
            <person name="Roberts W.R."/>
            <person name="Alverson A.J."/>
        </authorList>
    </citation>
    <scope>NUCLEOTIDE SEQUENCE [LARGE SCALE GENOMIC DNA]</scope>
    <source>
        <strain evidence="7 8">AJA010-31</strain>
    </source>
</reference>
<dbReference type="PROSITE" id="PS01360">
    <property type="entry name" value="ZF_MYND_1"/>
    <property type="match status" value="1"/>
</dbReference>
<evidence type="ECO:0000256" key="4">
    <source>
        <dbReference type="PROSITE-ProRule" id="PRU00134"/>
    </source>
</evidence>
<dbReference type="Gene3D" id="6.10.140.2220">
    <property type="match status" value="1"/>
</dbReference>
<dbReference type="PANTHER" id="PTHR12242">
    <property type="entry name" value="OS02G0130600 PROTEIN-RELATED"/>
    <property type="match status" value="1"/>
</dbReference>
<evidence type="ECO:0000256" key="1">
    <source>
        <dbReference type="ARBA" id="ARBA00022723"/>
    </source>
</evidence>
<organism evidence="7 8">
    <name type="scientific">Cyclotella atomus</name>
    <dbReference type="NCBI Taxonomy" id="382360"/>
    <lineage>
        <taxon>Eukaryota</taxon>
        <taxon>Sar</taxon>
        <taxon>Stramenopiles</taxon>
        <taxon>Ochrophyta</taxon>
        <taxon>Bacillariophyta</taxon>
        <taxon>Coscinodiscophyceae</taxon>
        <taxon>Thalassiosirophycidae</taxon>
        <taxon>Stephanodiscales</taxon>
        <taxon>Stephanodiscaceae</taxon>
        <taxon>Cyclotella</taxon>
    </lineage>
</organism>
<keyword evidence="5" id="KW-0812">Transmembrane</keyword>
<proteinExistence type="predicted"/>
<dbReference type="GO" id="GO:0008270">
    <property type="term" value="F:zinc ion binding"/>
    <property type="evidence" value="ECO:0007669"/>
    <property type="project" value="UniProtKB-KW"/>
</dbReference>
<dbReference type="SUPFAM" id="SSF144232">
    <property type="entry name" value="HIT/MYND zinc finger-like"/>
    <property type="match status" value="1"/>
</dbReference>
<keyword evidence="1" id="KW-0479">Metal-binding</keyword>
<sequence>MTAAASTTPPKCGHCSTQAPSLLLCTGCRHTHYCNSTCQASARRHHKSVCSPRILRVASEDAWQAVSFASLSAADQTQSQQRETEALAQLARCIIETKIRPSILREDVIDQLADWLRLMLLGPALPYNKVKNFERDILNDEDLISDAEIYMETLPGCHASLIERNRGDERKKHRYPDPSDELRVSNDVLRIRCGVMVAEFAKRMKVSGEALQKRAMEEFYLHYRKCLLEKSESGYNSYTGMSAMFGDVKFMKRSEEIVMFALGLSDELRREDQRDTVGGTDAVTSAPPPRHTLIVFTIAMTACLYCLPSLQNLDEYATVETFTTSIFREGTMFHFSPSSLGLIRCGFACIAIIVAHAKWKRGVDLKLTYLAKSKLRNGRIQMSGWRTQGFFTAWSWNLLGISFFLAGLIPLLAEYEQRHQVAILANNPWILRAALISFEIAAPCALFISFIVTYSLWPTAYNTHGPTGSVGFKSWVSLFQHNVNTFMVLIELCLMGGLPVKLSHASFAPLYAGTYQIFMWLMARHWVPSHGPLFLYFFVDTTLGKKTTYFMLGLFSVIFVSFLFFACLELGVSAIEHSEHGVINLGCVLLISWLLMKFND</sequence>
<feature type="transmembrane region" description="Helical" evidence="5">
    <location>
        <begin position="477"/>
        <end position="498"/>
    </location>
</feature>
<dbReference type="EMBL" id="JALLPJ020000702">
    <property type="protein sequence ID" value="KAL3785122.1"/>
    <property type="molecule type" value="Genomic_DNA"/>
</dbReference>
<accession>A0ABD3PBQ5</accession>
<keyword evidence="5" id="KW-1133">Transmembrane helix</keyword>
<protein>
    <recommendedName>
        <fullName evidence="6">MYND-type domain-containing protein</fullName>
    </recommendedName>
</protein>
<keyword evidence="5" id="KW-0472">Membrane</keyword>
<feature type="transmembrane region" description="Helical" evidence="5">
    <location>
        <begin position="510"/>
        <end position="527"/>
    </location>
</feature>
<keyword evidence="8" id="KW-1185">Reference proteome</keyword>
<dbReference type="AlphaFoldDB" id="A0ABD3PBQ5"/>
<comment type="caution">
    <text evidence="7">The sequence shown here is derived from an EMBL/GenBank/DDBJ whole genome shotgun (WGS) entry which is preliminary data.</text>
</comment>
<name>A0ABD3PBQ5_9STRA</name>
<evidence type="ECO:0000256" key="3">
    <source>
        <dbReference type="ARBA" id="ARBA00022833"/>
    </source>
</evidence>
<keyword evidence="2 4" id="KW-0863">Zinc-finger</keyword>
<keyword evidence="3" id="KW-0862">Zinc</keyword>
<feature type="transmembrane region" description="Helical" evidence="5">
    <location>
        <begin position="547"/>
        <end position="568"/>
    </location>
</feature>
<feature type="transmembrane region" description="Helical" evidence="5">
    <location>
        <begin position="434"/>
        <end position="457"/>
    </location>
</feature>
<gene>
    <name evidence="7" type="ORF">ACHAWO_007945</name>
</gene>
<evidence type="ECO:0000313" key="7">
    <source>
        <dbReference type="EMBL" id="KAL3785122.1"/>
    </source>
</evidence>
<evidence type="ECO:0000313" key="8">
    <source>
        <dbReference type="Proteomes" id="UP001530400"/>
    </source>
</evidence>
<evidence type="ECO:0000259" key="6">
    <source>
        <dbReference type="PROSITE" id="PS50865"/>
    </source>
</evidence>
<dbReference type="PROSITE" id="PS50865">
    <property type="entry name" value="ZF_MYND_2"/>
    <property type="match status" value="1"/>
</dbReference>
<dbReference type="Gene3D" id="1.10.220.160">
    <property type="match status" value="1"/>
</dbReference>
<dbReference type="Pfam" id="PF01753">
    <property type="entry name" value="zf-MYND"/>
    <property type="match status" value="1"/>
</dbReference>
<evidence type="ECO:0000256" key="2">
    <source>
        <dbReference type="ARBA" id="ARBA00022771"/>
    </source>
</evidence>
<feature type="transmembrane region" description="Helical" evidence="5">
    <location>
        <begin position="393"/>
        <end position="413"/>
    </location>
</feature>
<dbReference type="PANTHER" id="PTHR12242:SF1">
    <property type="entry name" value="MYND-TYPE DOMAIN-CONTAINING PROTEIN"/>
    <property type="match status" value="1"/>
</dbReference>